<dbReference type="AlphaFoldDB" id="A0A4U8Z7X8"/>
<dbReference type="InterPro" id="IPR036693">
    <property type="entry name" value="TF_LuxR_autoind-bd_dom_sf"/>
</dbReference>
<dbReference type="GO" id="GO:0006355">
    <property type="term" value="P:regulation of DNA-templated transcription"/>
    <property type="evidence" value="ECO:0007669"/>
    <property type="project" value="InterPro"/>
</dbReference>
<proteinExistence type="predicted"/>
<keyword evidence="1" id="KW-0614">Plasmid</keyword>
<accession>A0A4U8Z7X8</accession>
<dbReference type="SUPFAM" id="SSF46894">
    <property type="entry name" value="C-terminal effector domain of the bipartite response regulators"/>
    <property type="match status" value="1"/>
</dbReference>
<dbReference type="GO" id="GO:0003677">
    <property type="term" value="F:DNA binding"/>
    <property type="evidence" value="ECO:0007669"/>
    <property type="project" value="InterPro"/>
</dbReference>
<organism evidence="1 2">
    <name type="scientific">Methylocella tundrae</name>
    <dbReference type="NCBI Taxonomy" id="227605"/>
    <lineage>
        <taxon>Bacteria</taxon>
        <taxon>Pseudomonadati</taxon>
        <taxon>Pseudomonadota</taxon>
        <taxon>Alphaproteobacteria</taxon>
        <taxon>Hyphomicrobiales</taxon>
        <taxon>Beijerinckiaceae</taxon>
        <taxon>Methylocella</taxon>
    </lineage>
</organism>
<protein>
    <submittedName>
        <fullName evidence="1">Putative Transcriptional regulator, LuxR family</fullName>
    </submittedName>
</protein>
<sequence length="234" mass="25926">MRSGNEIGAEVLSHFEREASALDLPEFLEFVRKHHRLETLSYVWPARGVWLIKNTCLSLAYSDAWLDHCAAKACVAAQEENALDWSFISRLDAAIEQARKESNFSVASCRMIIPLRGERGSLDAVVGVTVNEPDESWPRRRIGLTRDLMNVAHYIHQRADVLWPSGSKEEHEPLTMQEMESLAGLADGVALTDIAMAMRVGDSVARACLDSARWKLGALTLAQAAAKALREGLI</sequence>
<evidence type="ECO:0000313" key="1">
    <source>
        <dbReference type="EMBL" id="VFU17666.1"/>
    </source>
</evidence>
<dbReference type="KEGG" id="mtun:MTUNDRAET4_0183.2"/>
<geneLocation type="plasmid" evidence="1 2">
    <name>3</name>
</geneLocation>
<dbReference type="Proteomes" id="UP000294360">
    <property type="component" value="Plasmid 3"/>
</dbReference>
<dbReference type="InterPro" id="IPR036388">
    <property type="entry name" value="WH-like_DNA-bd_sf"/>
</dbReference>
<reference evidence="1 2" key="1">
    <citation type="submission" date="2019-03" db="EMBL/GenBank/DDBJ databases">
        <authorList>
            <person name="Kox A.R. M."/>
        </authorList>
    </citation>
    <scope>NUCLEOTIDE SEQUENCE [LARGE SCALE GENOMIC DNA]</scope>
    <source>
        <strain evidence="1">MTUNDRAET4 annotated genome</strain>
        <plasmid evidence="2">3</plasmid>
    </source>
</reference>
<dbReference type="SUPFAM" id="SSF75516">
    <property type="entry name" value="Pheromone-binding domain of LuxR-like quorum-sensing transcription factors"/>
    <property type="match status" value="1"/>
</dbReference>
<gene>
    <name evidence="1" type="ORF">MTUNDRAET4_0183</name>
</gene>
<dbReference type="EMBL" id="LR536452">
    <property type="protein sequence ID" value="VFU17666.1"/>
    <property type="molecule type" value="Genomic_DNA"/>
</dbReference>
<dbReference type="InterPro" id="IPR016032">
    <property type="entry name" value="Sig_transdc_resp-reg_C-effctor"/>
</dbReference>
<name>A0A4U8Z7X8_METTU</name>
<evidence type="ECO:0000313" key="2">
    <source>
        <dbReference type="Proteomes" id="UP000294360"/>
    </source>
</evidence>
<dbReference type="Gene3D" id="1.10.10.10">
    <property type="entry name" value="Winged helix-like DNA-binding domain superfamily/Winged helix DNA-binding domain"/>
    <property type="match status" value="1"/>
</dbReference>